<dbReference type="Proteomes" id="UP000805418">
    <property type="component" value="Chromosome 6"/>
</dbReference>
<dbReference type="InterPro" id="IPR038992">
    <property type="entry name" value="TMEM204"/>
</dbReference>
<keyword evidence="2" id="KW-0812">Transmembrane</keyword>
<keyword evidence="2" id="KW-0472">Membrane</keyword>
<keyword evidence="4" id="KW-1185">Reference proteome</keyword>
<organism evidence="3 4">
    <name type="scientific">Canis lupus familiaris</name>
    <name type="common">Dog</name>
    <name type="synonym">Canis familiaris</name>
    <dbReference type="NCBI Taxonomy" id="9615"/>
    <lineage>
        <taxon>Eukaryota</taxon>
        <taxon>Metazoa</taxon>
        <taxon>Chordata</taxon>
        <taxon>Craniata</taxon>
        <taxon>Vertebrata</taxon>
        <taxon>Euteleostomi</taxon>
        <taxon>Mammalia</taxon>
        <taxon>Eutheria</taxon>
        <taxon>Laurasiatheria</taxon>
        <taxon>Carnivora</taxon>
        <taxon>Caniformia</taxon>
        <taxon>Canidae</taxon>
        <taxon>Canis</taxon>
    </lineage>
</organism>
<dbReference type="FunCoup" id="A0A8I3PKB3">
    <property type="interactions" value="18"/>
</dbReference>
<evidence type="ECO:0000313" key="3">
    <source>
        <dbReference type="Ensembl" id="ENSCAFP00845029338.1"/>
    </source>
</evidence>
<gene>
    <name evidence="3" type="primary">TMEM204</name>
</gene>
<protein>
    <submittedName>
        <fullName evidence="3">Transmembrane protein 204</fullName>
    </submittedName>
</protein>
<reference evidence="3" key="1">
    <citation type="submission" date="2020-03" db="EMBL/GenBank/DDBJ databases">
        <title>Long-read based genome assembly of a Labrador retriever dog.</title>
        <authorList>
            <person name="Eory L."/>
            <person name="Zhang W."/>
            <person name="Schoenebeck J."/>
        </authorList>
    </citation>
    <scope>NUCLEOTIDE SEQUENCE [LARGE SCALE GENOMIC DNA]</scope>
    <source>
        <strain evidence="3">Labrador retriever</strain>
    </source>
</reference>
<feature type="region of interest" description="Disordered" evidence="1">
    <location>
        <begin position="1"/>
        <end position="30"/>
    </location>
</feature>
<sequence length="379" mass="39999">MLLKLTAQKTGWEDPRKSVRAWPPKAGRSASPLALQDVQQVGTVILQQPLSALKATLIPSGQASAAAALPVSVLASGNGLGSAKGKTPQPLKDNGEEEAARTQWQDAVDHLGSLWAPLARSMKACLAMGDSHRHCAAWGWVGQGLEGQGPPCSPGRGFVGKGLTSRQVRSCSLALCYPAGKLCVSLGPSRQQPRLPDVGSASPVCPALGWGVGGGAGSKEPGRAGPQGPGCRRRQELTTCLLPSFSVQFDMMRACNLVATAALAVGQLTYVLGLTGLSLMSPDSQCWEEAMAAAFQLASFVLVIGLVTFYRIGPYTNLSWSCYLNIGACLLATLAAAMLIWNILHRREDCIAPRVIVISRSLTARLRRGLDNEYVESPC</sequence>
<proteinExistence type="predicted"/>
<feature type="region of interest" description="Disordered" evidence="1">
    <location>
        <begin position="79"/>
        <end position="100"/>
    </location>
</feature>
<dbReference type="PANTHER" id="PTHR14627">
    <property type="entry name" value="TRANSMEMBRANE PROTEIN 204"/>
    <property type="match status" value="1"/>
</dbReference>
<dbReference type="GO" id="GO:0051145">
    <property type="term" value="P:smooth muscle cell differentiation"/>
    <property type="evidence" value="ECO:0000318"/>
    <property type="project" value="GO_Central"/>
</dbReference>
<name>A0A8I3PKB3_CANLF</name>
<dbReference type="OrthoDB" id="9928383at2759"/>
<accession>A0A8I3PKB3</accession>
<dbReference type="PANTHER" id="PTHR14627:SF0">
    <property type="entry name" value="TRANSMEMBRANE PROTEIN 204"/>
    <property type="match status" value="1"/>
</dbReference>
<keyword evidence="2" id="KW-1133">Transmembrane helix</keyword>
<dbReference type="GeneTree" id="ENSGT00390000015528"/>
<dbReference type="AlphaFoldDB" id="A0A8I3PKB3"/>
<dbReference type="GO" id="GO:0030947">
    <property type="term" value="P:regulation of vascular endothelial growth factor receptor signaling pathway"/>
    <property type="evidence" value="ECO:0000318"/>
    <property type="project" value="GO_Central"/>
</dbReference>
<feature type="transmembrane region" description="Helical" evidence="2">
    <location>
        <begin position="292"/>
        <end position="312"/>
    </location>
</feature>
<reference evidence="3" key="2">
    <citation type="submission" date="2025-08" db="UniProtKB">
        <authorList>
            <consortium name="Ensembl"/>
        </authorList>
    </citation>
    <scope>IDENTIFICATION</scope>
    <source>
        <strain evidence="3">Boxer</strain>
    </source>
</reference>
<evidence type="ECO:0000256" key="2">
    <source>
        <dbReference type="SAM" id="Phobius"/>
    </source>
</evidence>
<evidence type="ECO:0000256" key="1">
    <source>
        <dbReference type="SAM" id="MobiDB-lite"/>
    </source>
</evidence>
<dbReference type="GO" id="GO:0005886">
    <property type="term" value="C:plasma membrane"/>
    <property type="evidence" value="ECO:0000318"/>
    <property type="project" value="GO_Central"/>
</dbReference>
<dbReference type="Ensembl" id="ENSCAFT00845037449.1">
    <property type="protein sequence ID" value="ENSCAFP00845029338.1"/>
    <property type="gene ID" value="ENSCAFG00845021199.1"/>
</dbReference>
<feature type="transmembrane region" description="Helical" evidence="2">
    <location>
        <begin position="324"/>
        <end position="344"/>
    </location>
</feature>
<feature type="transmembrane region" description="Helical" evidence="2">
    <location>
        <begin position="257"/>
        <end position="280"/>
    </location>
</feature>
<evidence type="ECO:0000313" key="4">
    <source>
        <dbReference type="Proteomes" id="UP000805418"/>
    </source>
</evidence>
<reference evidence="3" key="3">
    <citation type="submission" date="2025-09" db="UniProtKB">
        <authorList>
            <consortium name="Ensembl"/>
        </authorList>
    </citation>
    <scope>IDENTIFICATION</scope>
    <source>
        <strain evidence="3">Boxer</strain>
    </source>
</reference>
<dbReference type="GO" id="GO:0001945">
    <property type="term" value="P:lymph vessel development"/>
    <property type="evidence" value="ECO:0000318"/>
    <property type="project" value="GO_Central"/>
</dbReference>